<feature type="non-terminal residue" evidence="1">
    <location>
        <position position="1"/>
    </location>
</feature>
<organism evidence="1 2">
    <name type="scientific">Pan troglodytes</name>
    <name type="common">Chimpanzee</name>
    <dbReference type="NCBI Taxonomy" id="9598"/>
    <lineage>
        <taxon>Eukaryota</taxon>
        <taxon>Metazoa</taxon>
        <taxon>Chordata</taxon>
        <taxon>Craniata</taxon>
        <taxon>Vertebrata</taxon>
        <taxon>Euteleostomi</taxon>
        <taxon>Mammalia</taxon>
        <taxon>Eutheria</taxon>
        <taxon>Euarchontoglires</taxon>
        <taxon>Primates</taxon>
        <taxon>Haplorrhini</taxon>
        <taxon>Catarrhini</taxon>
        <taxon>Hominidae</taxon>
        <taxon>Pan</taxon>
    </lineage>
</organism>
<dbReference type="Proteomes" id="UP000236370">
    <property type="component" value="Unassembled WGS sequence"/>
</dbReference>
<dbReference type="EMBL" id="NBAG03000628">
    <property type="protein sequence ID" value="PNI12893.1"/>
    <property type="molecule type" value="Genomic_DNA"/>
</dbReference>
<dbReference type="AlphaFoldDB" id="A0A2J8IQU2"/>
<protein>
    <submittedName>
        <fullName evidence="1">LYPD8 isoform 2</fullName>
    </submittedName>
</protein>
<reference evidence="1 2" key="1">
    <citation type="submission" date="2017-12" db="EMBL/GenBank/DDBJ databases">
        <title>High-resolution comparative analysis of great ape genomes.</title>
        <authorList>
            <person name="Pollen A."/>
            <person name="Hastie A."/>
            <person name="Hormozdiari F."/>
            <person name="Dougherty M."/>
            <person name="Liu R."/>
            <person name="Chaisson M."/>
            <person name="Hoppe E."/>
            <person name="Hill C."/>
            <person name="Pang A."/>
            <person name="Hillier L."/>
            <person name="Baker C."/>
            <person name="Armstrong J."/>
            <person name="Shendure J."/>
            <person name="Paten B."/>
            <person name="Wilson R."/>
            <person name="Chao H."/>
            <person name="Schneider V."/>
            <person name="Ventura M."/>
            <person name="Kronenberg Z."/>
            <person name="Murali S."/>
            <person name="Gordon D."/>
            <person name="Cantsilieris S."/>
            <person name="Munson K."/>
            <person name="Nelson B."/>
            <person name="Raja A."/>
            <person name="Underwood J."/>
            <person name="Diekhans M."/>
            <person name="Fiddes I."/>
            <person name="Haussler D."/>
            <person name="Eichler E."/>
        </authorList>
    </citation>
    <scope>NUCLEOTIDE SEQUENCE [LARGE SCALE GENOMIC DNA]</scope>
    <source>
        <strain evidence="1">Yerkes chimp pedigree #C0471</strain>
    </source>
</reference>
<sequence>PPLKNVSSNAECPACYESNGTSCHGKPWKCYEEGQCVFLVAELKN</sequence>
<accession>A0A2J8IQU2</accession>
<feature type="non-terminal residue" evidence="1">
    <location>
        <position position="45"/>
    </location>
</feature>
<proteinExistence type="predicted"/>
<evidence type="ECO:0000313" key="2">
    <source>
        <dbReference type="Proteomes" id="UP000236370"/>
    </source>
</evidence>
<comment type="caution">
    <text evidence="1">The sequence shown here is derived from an EMBL/GenBank/DDBJ whole genome shotgun (WGS) entry which is preliminary data.</text>
</comment>
<gene>
    <name evidence="1" type="ORF">CK820_G0053949</name>
</gene>
<name>A0A2J8IQU2_PANTR</name>
<evidence type="ECO:0000313" key="1">
    <source>
        <dbReference type="EMBL" id="PNI12893.1"/>
    </source>
</evidence>